<name>A0A3P5XC94_9RHOB</name>
<feature type="domain" description="Transposase IS66 central" evidence="1">
    <location>
        <begin position="2"/>
        <end position="69"/>
    </location>
</feature>
<evidence type="ECO:0000313" key="4">
    <source>
        <dbReference type="Proteomes" id="UP000277498"/>
    </source>
</evidence>
<protein>
    <submittedName>
        <fullName evidence="3">Transposase IS66 family protein</fullName>
    </submittedName>
</protein>
<accession>A0A3P5XC94</accession>
<sequence>MQAQRARMSPQNPVAKAIGYMLDGDGRCEAFTRFLNDGRVCLTNNVAERALRGVALDRKAWLFAGFPRGRDRAVFMYSLIVTARMNDVDPQAWLADVLTRLPNTTASRVNKLLPWNWSLSIRREAA</sequence>
<evidence type="ECO:0000259" key="1">
    <source>
        <dbReference type="Pfam" id="PF03050"/>
    </source>
</evidence>
<dbReference type="Pfam" id="PF13817">
    <property type="entry name" value="DDE_Tnp_IS66_C"/>
    <property type="match status" value="1"/>
</dbReference>
<dbReference type="PANTHER" id="PTHR33678:SF1">
    <property type="entry name" value="BLL1576 PROTEIN"/>
    <property type="match status" value="1"/>
</dbReference>
<dbReference type="PANTHER" id="PTHR33678">
    <property type="entry name" value="BLL1576 PROTEIN"/>
    <property type="match status" value="1"/>
</dbReference>
<dbReference type="InterPro" id="IPR052344">
    <property type="entry name" value="Transposase-related"/>
</dbReference>
<evidence type="ECO:0000259" key="2">
    <source>
        <dbReference type="Pfam" id="PF13817"/>
    </source>
</evidence>
<reference evidence="3 4" key="1">
    <citation type="submission" date="2018-11" db="EMBL/GenBank/DDBJ databases">
        <authorList>
            <person name="Criscuolo A."/>
        </authorList>
    </citation>
    <scope>NUCLEOTIDE SEQUENCE [LARGE SCALE GENOMIC DNA]</scope>
    <source>
        <strain evidence="3">ACIP111625</strain>
    </source>
</reference>
<dbReference type="InterPro" id="IPR004291">
    <property type="entry name" value="Transposase_IS66_central"/>
</dbReference>
<dbReference type="InterPro" id="IPR039552">
    <property type="entry name" value="IS66_C"/>
</dbReference>
<dbReference type="Pfam" id="PF03050">
    <property type="entry name" value="DDE_Tnp_IS66"/>
    <property type="match status" value="1"/>
</dbReference>
<dbReference type="EMBL" id="UXAW01000091">
    <property type="protein sequence ID" value="VDC32337.1"/>
    <property type="molecule type" value="Genomic_DNA"/>
</dbReference>
<evidence type="ECO:0000313" key="3">
    <source>
        <dbReference type="EMBL" id="VDC32337.1"/>
    </source>
</evidence>
<gene>
    <name evidence="3" type="ORF">XINFAN_03383</name>
</gene>
<feature type="domain" description="Transposase IS66 C-terminal" evidence="2">
    <location>
        <begin position="78"/>
        <end position="115"/>
    </location>
</feature>
<dbReference type="Proteomes" id="UP000277498">
    <property type="component" value="Unassembled WGS sequence"/>
</dbReference>
<proteinExistence type="predicted"/>
<organism evidence="3 4">
    <name type="scientific">Pseudogemmobacter humi</name>
    <dbReference type="NCBI Taxonomy" id="2483812"/>
    <lineage>
        <taxon>Bacteria</taxon>
        <taxon>Pseudomonadati</taxon>
        <taxon>Pseudomonadota</taxon>
        <taxon>Alphaproteobacteria</taxon>
        <taxon>Rhodobacterales</taxon>
        <taxon>Paracoccaceae</taxon>
        <taxon>Pseudogemmobacter</taxon>
    </lineage>
</organism>
<keyword evidence="4" id="KW-1185">Reference proteome</keyword>
<dbReference type="AlphaFoldDB" id="A0A3P5XC94"/>